<dbReference type="RefSeq" id="WP_158495414.1">
    <property type="nucleotide sequence ID" value="NZ_JACHNA010000001.1"/>
</dbReference>
<keyword evidence="4" id="KW-1185">Reference proteome</keyword>
<evidence type="ECO:0000256" key="2">
    <source>
        <dbReference type="SAM" id="Phobius"/>
    </source>
</evidence>
<reference evidence="3 4" key="1">
    <citation type="submission" date="2020-08" db="EMBL/GenBank/DDBJ databases">
        <title>Sequencing the genomes of 1000 actinobacteria strains.</title>
        <authorList>
            <person name="Klenk H.-P."/>
        </authorList>
    </citation>
    <scope>NUCLEOTIDE SEQUENCE [LARGE SCALE GENOMIC DNA]</scope>
    <source>
        <strain evidence="3 4">DSM 23974</strain>
    </source>
</reference>
<protein>
    <submittedName>
        <fullName evidence="3">Putative Tic20 family protein</fullName>
    </submittedName>
</protein>
<accession>A0A7W7GLR4</accession>
<dbReference type="AlphaFoldDB" id="A0A7W7GLR4"/>
<feature type="transmembrane region" description="Helical" evidence="2">
    <location>
        <begin position="73"/>
        <end position="93"/>
    </location>
</feature>
<feature type="compositionally biased region" description="Polar residues" evidence="1">
    <location>
        <begin position="1"/>
        <end position="10"/>
    </location>
</feature>
<evidence type="ECO:0000256" key="1">
    <source>
        <dbReference type="SAM" id="MobiDB-lite"/>
    </source>
</evidence>
<feature type="region of interest" description="Disordered" evidence="1">
    <location>
        <begin position="1"/>
        <end position="37"/>
    </location>
</feature>
<comment type="caution">
    <text evidence="3">The sequence shown here is derived from an EMBL/GenBank/DDBJ whole genome shotgun (WGS) entry which is preliminary data.</text>
</comment>
<keyword evidence="2" id="KW-0472">Membrane</keyword>
<keyword evidence="2" id="KW-1133">Transmembrane helix</keyword>
<feature type="compositionally biased region" description="Basic and acidic residues" evidence="1">
    <location>
        <begin position="12"/>
        <end position="37"/>
    </location>
</feature>
<evidence type="ECO:0000313" key="4">
    <source>
        <dbReference type="Proteomes" id="UP000540191"/>
    </source>
</evidence>
<dbReference type="Proteomes" id="UP000540191">
    <property type="component" value="Unassembled WGS sequence"/>
</dbReference>
<name>A0A7W7GLR4_9MICC</name>
<gene>
    <name evidence="3" type="ORF">HDA30_000065</name>
</gene>
<proteinExistence type="predicted"/>
<evidence type="ECO:0000313" key="3">
    <source>
        <dbReference type="EMBL" id="MBB4734557.1"/>
    </source>
</evidence>
<feature type="transmembrane region" description="Helical" evidence="2">
    <location>
        <begin position="113"/>
        <end position="135"/>
    </location>
</feature>
<keyword evidence="2" id="KW-0812">Transmembrane</keyword>
<dbReference type="EMBL" id="JACHNA010000001">
    <property type="protein sequence ID" value="MBB4734557.1"/>
    <property type="molecule type" value="Genomic_DNA"/>
</dbReference>
<sequence length="162" mass="17465">MAHPASNQNGPLDDRMRGSEQFDDRRNGAYDRRDLDRDGGYGHYDGRRDFDRRDGGLSHHDELKGSKHATVSLVLGILGFFFFGIILGPLAIWQAGKAKKYGVKATAGKVLGWIVTILSILAILLGIAAAIFLAASGMTLNDVVNNQELDADSVNLGLALLG</sequence>
<organism evidence="3 4">
    <name type="scientific">Micrococcus cohnii</name>
    <dbReference type="NCBI Taxonomy" id="993416"/>
    <lineage>
        <taxon>Bacteria</taxon>
        <taxon>Bacillati</taxon>
        <taxon>Actinomycetota</taxon>
        <taxon>Actinomycetes</taxon>
        <taxon>Micrococcales</taxon>
        <taxon>Micrococcaceae</taxon>
        <taxon>Micrococcus</taxon>
    </lineage>
</organism>